<dbReference type="PATRIC" id="fig|864069.3.peg.3670"/>
<dbReference type="OrthoDB" id="9824768at2"/>
<feature type="chain" id="PRO_5003697953" evidence="1">
    <location>
        <begin position="33"/>
        <end position="254"/>
    </location>
</feature>
<dbReference type="AlphaFoldDB" id="I4YS78"/>
<keyword evidence="3" id="KW-1185">Reference proteome</keyword>
<reference evidence="2 3" key="1">
    <citation type="submission" date="2012-02" db="EMBL/GenBank/DDBJ databases">
        <title>Improved High-Quality Draft sequence of Microvirga sp. WSM3557.</title>
        <authorList>
            <consortium name="US DOE Joint Genome Institute"/>
            <person name="Lucas S."/>
            <person name="Han J."/>
            <person name="Lapidus A."/>
            <person name="Cheng J.-F."/>
            <person name="Goodwin L."/>
            <person name="Pitluck S."/>
            <person name="Peters L."/>
            <person name="Zhang X."/>
            <person name="Detter J.C."/>
            <person name="Han C."/>
            <person name="Tapia R."/>
            <person name="Land M."/>
            <person name="Hauser L."/>
            <person name="Kyrpides N."/>
            <person name="Ivanova N."/>
            <person name="Pagani I."/>
            <person name="Brau L."/>
            <person name="Yates R."/>
            <person name="O'Hara G."/>
            <person name="Rui T."/>
            <person name="Howieson J."/>
            <person name="Reeve W."/>
            <person name="Woyke T."/>
        </authorList>
    </citation>
    <scope>NUCLEOTIDE SEQUENCE [LARGE SCALE GENOMIC DNA]</scope>
    <source>
        <strain evidence="2 3">WSM3557</strain>
    </source>
</reference>
<dbReference type="RefSeq" id="WP_009762870.1">
    <property type="nucleotide sequence ID" value="NZ_CP141050.1"/>
</dbReference>
<dbReference type="HOGENOM" id="CLU_1093320_0_0_5"/>
<dbReference type="Proteomes" id="UP000003947">
    <property type="component" value="Unassembled WGS sequence"/>
</dbReference>
<evidence type="ECO:0000313" key="2">
    <source>
        <dbReference type="EMBL" id="EIM26820.1"/>
    </source>
</evidence>
<evidence type="ECO:0000256" key="1">
    <source>
        <dbReference type="SAM" id="SignalP"/>
    </source>
</evidence>
<sequence precursor="true">MEGSYFCVRSRILLQTLLLVMLALAGASPSYAQLERISGDWNNDTGYNIKIRPDALGGWTIWLGNGGQGSIQNDGSFGGNIRVEVQDRRCHYRATILATGYKMRWQLLSGPTGCLAGDFARIGDPPEENVRDVDIQRRQLVHDYMKPDPMRYPAFVFENPVYAYLDARTPGSPRISILYAACGNDRCDEQRSQRAFCALQGLKPATLDQSVDVKDFSDDDFVRNWLWDLDSGRTIRSPRSDFRLTYFTKISCRR</sequence>
<protein>
    <submittedName>
        <fullName evidence="2">Uncharacterized protein</fullName>
    </submittedName>
</protein>
<dbReference type="EMBL" id="JH660645">
    <property type="protein sequence ID" value="EIM26820.1"/>
    <property type="molecule type" value="Genomic_DNA"/>
</dbReference>
<accession>I4YS78</accession>
<evidence type="ECO:0000313" key="3">
    <source>
        <dbReference type="Proteomes" id="UP000003947"/>
    </source>
</evidence>
<dbReference type="eggNOG" id="ENOG5033TJZ">
    <property type="taxonomic scope" value="Bacteria"/>
</dbReference>
<gene>
    <name evidence="2" type="ORF">MicloDRAFT_00033700</name>
</gene>
<keyword evidence="1" id="KW-0732">Signal</keyword>
<name>I4YS78_9HYPH</name>
<proteinExistence type="predicted"/>
<organism evidence="2 3">
    <name type="scientific">Microvirga lotononidis</name>
    <dbReference type="NCBI Taxonomy" id="864069"/>
    <lineage>
        <taxon>Bacteria</taxon>
        <taxon>Pseudomonadati</taxon>
        <taxon>Pseudomonadota</taxon>
        <taxon>Alphaproteobacteria</taxon>
        <taxon>Hyphomicrobiales</taxon>
        <taxon>Methylobacteriaceae</taxon>
        <taxon>Microvirga</taxon>
    </lineage>
</organism>
<feature type="signal peptide" evidence="1">
    <location>
        <begin position="1"/>
        <end position="32"/>
    </location>
</feature>